<feature type="compositionally biased region" description="Basic and acidic residues" evidence="10">
    <location>
        <begin position="333"/>
        <end position="347"/>
    </location>
</feature>
<keyword evidence="6 11" id="KW-0472">Membrane</keyword>
<proteinExistence type="evidence at transcript level"/>
<keyword evidence="2 8" id="KW-0813">Transport</keyword>
<dbReference type="PANTHER" id="PTHR11003">
    <property type="entry name" value="POTASSIUM CHANNEL, SUBFAMILY K"/>
    <property type="match status" value="1"/>
</dbReference>
<accession>W8AUB3</accession>
<dbReference type="SUPFAM" id="SSF81324">
    <property type="entry name" value="Voltage-gated potassium channels"/>
    <property type="match status" value="2"/>
</dbReference>
<feature type="transmembrane region" description="Helical" evidence="11">
    <location>
        <begin position="622"/>
        <end position="641"/>
    </location>
</feature>
<feature type="transmembrane region" description="Helical" evidence="11">
    <location>
        <begin position="747"/>
        <end position="769"/>
    </location>
</feature>
<reference evidence="13" key="2">
    <citation type="journal article" date="2014" name="BMC Genomics">
        <title>A genomic perspective to assessing quality of mass-reared SIT flies used in Mediterranean fruit fly (Ceratitis capitata) eradication in California.</title>
        <authorList>
            <person name="Calla B."/>
            <person name="Hall B."/>
            <person name="Hou S."/>
            <person name="Geib S.M."/>
        </authorList>
    </citation>
    <scope>NUCLEOTIDE SEQUENCE</scope>
</reference>
<feature type="compositionally biased region" description="Polar residues" evidence="10">
    <location>
        <begin position="349"/>
        <end position="368"/>
    </location>
</feature>
<dbReference type="GO" id="GO:0015271">
    <property type="term" value="F:outward rectifier potassium channel activity"/>
    <property type="evidence" value="ECO:0007669"/>
    <property type="project" value="TreeGrafter"/>
</dbReference>
<evidence type="ECO:0000256" key="10">
    <source>
        <dbReference type="SAM" id="MobiDB-lite"/>
    </source>
</evidence>
<feature type="compositionally biased region" description="Polar residues" evidence="10">
    <location>
        <begin position="257"/>
        <end position="266"/>
    </location>
</feature>
<evidence type="ECO:0000256" key="3">
    <source>
        <dbReference type="ARBA" id="ARBA00022692"/>
    </source>
</evidence>
<evidence type="ECO:0000256" key="8">
    <source>
        <dbReference type="RuleBase" id="RU003857"/>
    </source>
</evidence>
<dbReference type="AlphaFoldDB" id="W8AUB3"/>
<dbReference type="Gene3D" id="1.10.287.70">
    <property type="match status" value="1"/>
</dbReference>
<feature type="domain" description="Potassium channel" evidence="12">
    <location>
        <begin position="618"/>
        <end position="675"/>
    </location>
</feature>
<feature type="transmembrane region" description="Helical" evidence="11">
    <location>
        <begin position="647"/>
        <end position="668"/>
    </location>
</feature>
<gene>
    <name evidence="13" type="primary">TWK7</name>
</gene>
<sequence length="933" mass="107174">MDSHQQQQAEGATVRRRHRKLTRPQREKTPDPTAKPSNGRRRYSEDEGSAIDATTTASEEVAGVQSVRMQIRPPGTMSAHESKILRRRDKTFANSAARSLSQPREAERLTSPEADELIRVTVKHRSLSSPRHKDESSEGELSAVTVAQRHLSPPMRATADENISRLEQNLLRFEEERKRFEADKRHFEREKREHRLRYKQLHDSDERKQLLQNYRKLSDRIQLPADAEERRRMVHSLRLQRNEAPVLKPRHRHSGYEESSTQFSSSDVDDADVEMRAHRLDKHTHPVRRQVSAVAGAVNYVAGVRGPPPQPPERRNVSRNNSLSPMRPQRRSRTPEQRAEKMRRMAENEANSKSVSVTPEPQSPSSPDVHSMPEYPKPQPAAEVGEVRRRYSVPRKDSLTEIARRRKQSLEKAQLEASALAAAKAAEVERLEEEARKAAAAVPLMTVIMRKIFTYFNSKRAQKPQATPETEVHFATEKLLLPGDLIAEDLPENLLSKEVIRHLYLDMRQQWRRMKADYPAHLRTIRLLRNKCVAEMILLILLCGFGGLMFRYTEGTSENIYKCEVRKVKRDFIDNLWTVSHSMREDDWKSLARQKLRKFEDELNLLAELGIRRYPGQKSWNFVNCILFCWTVMTTIGYGHIAPVTKLGRTLAIVYAIIGIPLFLLILADYGKLFTRALKFLWVYVRRLYYMGTCRQIRKHQSVRDAMKLARRSSMFFGRDTDIESRTTGPETPSSPFDETFEVDDEFNLPISVASFLLISYILIGALFYSMWEEWSYFEAFYFVFISMSTIGFGDLVPKHPVFMMCSILYLVFGLALTSMFINVVQIKLSDTFKQASIKLSTTIGIELPPEEEGEGGESGEKNIEPGVTVDIDATTPQANNDGNLKTPPSSAPPRPMPPGKERVSESPPPLPSRKQEINQTENEVKKKGWWFW</sequence>
<feature type="compositionally biased region" description="Basic residues" evidence="10">
    <location>
        <begin position="14"/>
        <end position="23"/>
    </location>
</feature>
<dbReference type="EMBL" id="GAMC01016720">
    <property type="protein sequence ID" value="JAB89835.1"/>
    <property type="molecule type" value="mRNA"/>
</dbReference>
<evidence type="ECO:0000313" key="13">
    <source>
        <dbReference type="EMBL" id="JAB89837.1"/>
    </source>
</evidence>
<dbReference type="Pfam" id="PF07885">
    <property type="entry name" value="Ion_trans_2"/>
    <property type="match status" value="2"/>
</dbReference>
<feature type="region of interest" description="Disordered" evidence="10">
    <location>
        <begin position="1"/>
        <end position="152"/>
    </location>
</feature>
<feature type="compositionally biased region" description="Pro residues" evidence="10">
    <location>
        <begin position="890"/>
        <end position="899"/>
    </location>
</feature>
<comment type="similarity">
    <text evidence="8">Belongs to the two pore domain potassium channel (TC 1.A.1.8) family.</text>
</comment>
<evidence type="ECO:0000256" key="5">
    <source>
        <dbReference type="ARBA" id="ARBA00023065"/>
    </source>
</evidence>
<feature type="compositionally biased region" description="Polar residues" evidence="10">
    <location>
        <begin position="92"/>
        <end position="102"/>
    </location>
</feature>
<dbReference type="KEGG" id="ccat:101454028"/>
<dbReference type="GO" id="GO:0030322">
    <property type="term" value="P:stabilization of membrane potential"/>
    <property type="evidence" value="ECO:0007669"/>
    <property type="project" value="TreeGrafter"/>
</dbReference>
<evidence type="ECO:0000256" key="9">
    <source>
        <dbReference type="SAM" id="Coils"/>
    </source>
</evidence>
<keyword evidence="4 11" id="KW-1133">Transmembrane helix</keyword>
<reference evidence="13" key="1">
    <citation type="submission" date="2013-07" db="EMBL/GenBank/DDBJ databases">
        <authorList>
            <person name="Geib S."/>
        </authorList>
    </citation>
    <scope>NUCLEOTIDE SEQUENCE</scope>
</reference>
<feature type="domain" description="Potassium channel" evidence="12">
    <location>
        <begin position="757"/>
        <end position="829"/>
    </location>
</feature>
<evidence type="ECO:0000256" key="7">
    <source>
        <dbReference type="ARBA" id="ARBA00023303"/>
    </source>
</evidence>
<evidence type="ECO:0000256" key="1">
    <source>
        <dbReference type="ARBA" id="ARBA00004141"/>
    </source>
</evidence>
<dbReference type="GO" id="GO:0005886">
    <property type="term" value="C:plasma membrane"/>
    <property type="evidence" value="ECO:0007669"/>
    <property type="project" value="TreeGrafter"/>
</dbReference>
<evidence type="ECO:0000259" key="12">
    <source>
        <dbReference type="Pfam" id="PF07885"/>
    </source>
</evidence>
<evidence type="ECO:0000256" key="11">
    <source>
        <dbReference type="SAM" id="Phobius"/>
    </source>
</evidence>
<dbReference type="OrthoDB" id="297496at2759"/>
<dbReference type="EMBL" id="GAMC01016718">
    <property type="protein sequence ID" value="JAB89837.1"/>
    <property type="molecule type" value="mRNA"/>
</dbReference>
<feature type="coiled-coil region" evidence="9">
    <location>
        <begin position="156"/>
        <end position="197"/>
    </location>
</feature>
<comment type="subcellular location">
    <subcellularLocation>
        <location evidence="1">Membrane</location>
        <topology evidence="1">Multi-pass membrane protein</topology>
    </subcellularLocation>
</comment>
<dbReference type="InterPro" id="IPR013099">
    <property type="entry name" value="K_chnl_dom"/>
</dbReference>
<dbReference type="PANTHER" id="PTHR11003:SF335">
    <property type="entry name" value="POTASSIUM CHANNEL DOMAIN-CONTAINING PROTEIN"/>
    <property type="match status" value="1"/>
</dbReference>
<protein>
    <submittedName>
        <fullName evidence="13">TWiK family of potassium channels protein 7</fullName>
    </submittedName>
</protein>
<feature type="region of interest" description="Disordered" evidence="10">
    <location>
        <begin position="248"/>
        <end position="268"/>
    </location>
</feature>
<feature type="transmembrane region" description="Helical" evidence="11">
    <location>
        <begin position="808"/>
        <end position="827"/>
    </location>
</feature>
<feature type="region of interest" description="Disordered" evidence="10">
    <location>
        <begin position="301"/>
        <end position="392"/>
    </location>
</feature>
<keyword evidence="7 8" id="KW-0407">Ion channel</keyword>
<feature type="region of interest" description="Disordered" evidence="10">
    <location>
        <begin position="870"/>
        <end position="933"/>
    </location>
</feature>
<dbReference type="InterPro" id="IPR003280">
    <property type="entry name" value="2pore_dom_K_chnl"/>
</dbReference>
<name>W8AUB3_CERCA</name>
<dbReference type="PRINTS" id="PR01333">
    <property type="entry name" value="2POREKCHANEL"/>
</dbReference>
<keyword evidence="5 8" id="KW-0406">Ion transport</keyword>
<evidence type="ECO:0000256" key="4">
    <source>
        <dbReference type="ARBA" id="ARBA00022989"/>
    </source>
</evidence>
<feature type="transmembrane region" description="Helical" evidence="11">
    <location>
        <begin position="533"/>
        <end position="552"/>
    </location>
</feature>
<keyword evidence="9" id="KW-0175">Coiled coil</keyword>
<evidence type="ECO:0000256" key="6">
    <source>
        <dbReference type="ARBA" id="ARBA00023136"/>
    </source>
</evidence>
<organism evidence="13">
    <name type="scientific">Ceratitis capitata</name>
    <name type="common">Mediterranean fruit fly</name>
    <name type="synonym">Tephritis capitata</name>
    <dbReference type="NCBI Taxonomy" id="7213"/>
    <lineage>
        <taxon>Eukaryota</taxon>
        <taxon>Metazoa</taxon>
        <taxon>Ecdysozoa</taxon>
        <taxon>Arthropoda</taxon>
        <taxon>Hexapoda</taxon>
        <taxon>Insecta</taxon>
        <taxon>Pterygota</taxon>
        <taxon>Neoptera</taxon>
        <taxon>Endopterygota</taxon>
        <taxon>Diptera</taxon>
        <taxon>Brachycera</taxon>
        <taxon>Muscomorpha</taxon>
        <taxon>Tephritoidea</taxon>
        <taxon>Tephritidae</taxon>
        <taxon>Ceratitis</taxon>
        <taxon>Ceratitis</taxon>
    </lineage>
</organism>
<dbReference type="GO" id="GO:0022841">
    <property type="term" value="F:potassium ion leak channel activity"/>
    <property type="evidence" value="ECO:0007669"/>
    <property type="project" value="TreeGrafter"/>
</dbReference>
<dbReference type="GeneID" id="101454028"/>
<keyword evidence="3 8" id="KW-0812">Transmembrane</keyword>
<evidence type="ECO:0000256" key="2">
    <source>
        <dbReference type="ARBA" id="ARBA00022448"/>
    </source>
</evidence>
<feature type="compositionally biased region" description="Polar residues" evidence="10">
    <location>
        <begin position="875"/>
        <end position="884"/>
    </location>
</feature>
<feature type="compositionally biased region" description="Polar residues" evidence="10">
    <location>
        <begin position="1"/>
        <end position="10"/>
    </location>
</feature>